<dbReference type="Gene3D" id="3.30.750.24">
    <property type="entry name" value="STAS domain"/>
    <property type="match status" value="1"/>
</dbReference>
<accession>A0A176S465</accession>
<dbReference type="EMBL" id="LUTY01000799">
    <property type="protein sequence ID" value="OAD22679.1"/>
    <property type="molecule type" value="Genomic_DNA"/>
</dbReference>
<name>A0A176S465_9GAMM</name>
<dbReference type="AlphaFoldDB" id="A0A176S465"/>
<sequence length="94" mass="10214">MSQIIVEDANTWRVSGELNFATVGALSTEFTQHVTPPKVVDLCDVTRTDSAGLALLIEWLKQSKKAPITFRNIPAQMLSLATVSGVQDILSQLS</sequence>
<gene>
    <name evidence="2" type="ORF">THIOM_001506</name>
</gene>
<protein>
    <submittedName>
        <fullName evidence="2">Anti-sigma-factor antagonist</fullName>
    </submittedName>
</protein>
<dbReference type="CDD" id="cd07043">
    <property type="entry name" value="STAS_anti-anti-sigma_factors"/>
    <property type="match status" value="1"/>
</dbReference>
<proteinExistence type="predicted"/>
<dbReference type="Proteomes" id="UP000076962">
    <property type="component" value="Unassembled WGS sequence"/>
</dbReference>
<evidence type="ECO:0000313" key="3">
    <source>
        <dbReference type="Proteomes" id="UP000076962"/>
    </source>
</evidence>
<comment type="caution">
    <text evidence="2">The sequence shown here is derived from an EMBL/GenBank/DDBJ whole genome shotgun (WGS) entry which is preliminary data.</text>
</comment>
<dbReference type="Pfam" id="PF13466">
    <property type="entry name" value="STAS_2"/>
    <property type="match status" value="1"/>
</dbReference>
<feature type="domain" description="STAS" evidence="1">
    <location>
        <begin position="1"/>
        <end position="94"/>
    </location>
</feature>
<dbReference type="SUPFAM" id="SSF52091">
    <property type="entry name" value="SpoIIaa-like"/>
    <property type="match status" value="1"/>
</dbReference>
<dbReference type="InterPro" id="IPR058548">
    <property type="entry name" value="MlaB-like_STAS"/>
</dbReference>
<dbReference type="PROSITE" id="PS50801">
    <property type="entry name" value="STAS"/>
    <property type="match status" value="1"/>
</dbReference>
<evidence type="ECO:0000259" key="1">
    <source>
        <dbReference type="PROSITE" id="PS50801"/>
    </source>
</evidence>
<dbReference type="InterPro" id="IPR036513">
    <property type="entry name" value="STAS_dom_sf"/>
</dbReference>
<keyword evidence="3" id="KW-1185">Reference proteome</keyword>
<dbReference type="InterPro" id="IPR002645">
    <property type="entry name" value="STAS_dom"/>
</dbReference>
<evidence type="ECO:0000313" key="2">
    <source>
        <dbReference type="EMBL" id="OAD22679.1"/>
    </source>
</evidence>
<organism evidence="2 3">
    <name type="scientific">Candidatus Thiomargarita nelsonii</name>
    <dbReference type="NCBI Taxonomy" id="1003181"/>
    <lineage>
        <taxon>Bacteria</taxon>
        <taxon>Pseudomonadati</taxon>
        <taxon>Pseudomonadota</taxon>
        <taxon>Gammaproteobacteria</taxon>
        <taxon>Thiotrichales</taxon>
        <taxon>Thiotrichaceae</taxon>
        <taxon>Thiomargarita</taxon>
    </lineage>
</organism>
<reference evidence="2 3" key="1">
    <citation type="submission" date="2016-05" db="EMBL/GenBank/DDBJ databases">
        <title>Single-cell genome of chain-forming Candidatus Thiomargarita nelsonii and comparison to other large sulfur-oxidizing bacteria.</title>
        <authorList>
            <person name="Winkel M."/>
            <person name="Salman V."/>
            <person name="Woyke T."/>
            <person name="Schulz-Vogt H."/>
            <person name="Richter M."/>
            <person name="Flood B."/>
            <person name="Bailey J."/>
            <person name="Amann R."/>
            <person name="Mussmann M."/>
        </authorList>
    </citation>
    <scope>NUCLEOTIDE SEQUENCE [LARGE SCALE GENOMIC DNA]</scope>
    <source>
        <strain evidence="2 3">THI036</strain>
    </source>
</reference>